<dbReference type="InterPro" id="IPR039569">
    <property type="entry name" value="FAS1-like_DH_region"/>
</dbReference>
<dbReference type="SUPFAM" id="SSF54637">
    <property type="entry name" value="Thioesterase/thiol ester dehydrase-isomerase"/>
    <property type="match status" value="1"/>
</dbReference>
<proteinExistence type="predicted"/>
<feature type="domain" description="FAS1-like dehydratase" evidence="1">
    <location>
        <begin position="6"/>
        <end position="140"/>
    </location>
</feature>
<name>A0A455SRV5_9CHLR</name>
<gene>
    <name evidence="2" type="ORF">KTC_45920</name>
</gene>
<dbReference type="Gene3D" id="3.10.129.10">
    <property type="entry name" value="Hotdog Thioesterase"/>
    <property type="match status" value="1"/>
</dbReference>
<sequence>MFDTSKVGQSFPPFRYEVERCKIRELALAIGDSNPIYQSREDAQAAGYRDIPLSPTAPTMFSFWGNALLWEQLKEVGVDVERLLHREEEYEYIAPIYPEDTLTGVTTIVSGKSRQNKDGSYMDIVTLETRYTNQQQQHVLSAKTTLIVRGEASK</sequence>
<organism evidence="2">
    <name type="scientific">Thermosporothrix sp. COM3</name>
    <dbReference type="NCBI Taxonomy" id="2490863"/>
    <lineage>
        <taxon>Bacteria</taxon>
        <taxon>Bacillati</taxon>
        <taxon>Chloroflexota</taxon>
        <taxon>Ktedonobacteria</taxon>
        <taxon>Ktedonobacterales</taxon>
        <taxon>Thermosporotrichaceae</taxon>
        <taxon>Thermosporothrix</taxon>
    </lineage>
</organism>
<dbReference type="InterPro" id="IPR016709">
    <property type="entry name" value="HadA-like"/>
</dbReference>
<dbReference type="Pfam" id="PF13452">
    <property type="entry name" value="FAS1_DH_region"/>
    <property type="match status" value="1"/>
</dbReference>
<protein>
    <recommendedName>
        <fullName evidence="1">FAS1-like dehydratase domain-containing protein</fullName>
    </recommendedName>
</protein>
<evidence type="ECO:0000259" key="1">
    <source>
        <dbReference type="Pfam" id="PF13452"/>
    </source>
</evidence>
<dbReference type="CDD" id="cd03441">
    <property type="entry name" value="R_hydratase_like"/>
    <property type="match status" value="1"/>
</dbReference>
<accession>A0A455SRV5</accession>
<dbReference type="PIRSF" id="PIRSF018072">
    <property type="entry name" value="UCP018072"/>
    <property type="match status" value="1"/>
</dbReference>
<dbReference type="InterPro" id="IPR029069">
    <property type="entry name" value="HotDog_dom_sf"/>
</dbReference>
<dbReference type="EMBL" id="AP019376">
    <property type="protein sequence ID" value="BBH89841.1"/>
    <property type="molecule type" value="Genomic_DNA"/>
</dbReference>
<reference evidence="2" key="1">
    <citation type="submission" date="2018-12" db="EMBL/GenBank/DDBJ databases">
        <title>Novel natural products biosynthetic potential of the class Ktedonobacteria.</title>
        <authorList>
            <person name="Zheng Y."/>
            <person name="Saitou A."/>
            <person name="Wang C.M."/>
            <person name="Toyoda A."/>
            <person name="Minakuchi Y."/>
            <person name="Sekiguchi Y."/>
            <person name="Ueda K."/>
            <person name="Takano H."/>
            <person name="Sakai Y."/>
            <person name="Yokota A."/>
            <person name="Yabe S."/>
        </authorList>
    </citation>
    <scope>NUCLEOTIDE SEQUENCE</scope>
    <source>
        <strain evidence="2">COM3</strain>
    </source>
</reference>
<evidence type="ECO:0000313" key="2">
    <source>
        <dbReference type="EMBL" id="BBH89841.1"/>
    </source>
</evidence>
<dbReference type="AlphaFoldDB" id="A0A455SRV5"/>